<evidence type="ECO:0000313" key="1">
    <source>
        <dbReference type="EMBL" id="MET7030480.1"/>
    </source>
</evidence>
<keyword evidence="2" id="KW-1185">Reference proteome</keyword>
<protein>
    <submittedName>
        <fullName evidence="1">Uncharacterized protein</fullName>
    </submittedName>
</protein>
<comment type="caution">
    <text evidence="1">The sequence shown here is derived from an EMBL/GenBank/DDBJ whole genome shotgun (WGS) entry which is preliminary data.</text>
</comment>
<dbReference type="Proteomes" id="UP001549773">
    <property type="component" value="Unassembled WGS sequence"/>
</dbReference>
<dbReference type="NCBIfam" id="NF047658">
    <property type="entry name" value="HYC_CC_PP"/>
    <property type="match status" value="1"/>
</dbReference>
<dbReference type="RefSeq" id="WP_354619279.1">
    <property type="nucleotide sequence ID" value="NZ_JBEWYP010000009.1"/>
</dbReference>
<accession>A0ABV2U154</accession>
<dbReference type="Pfam" id="PF26622">
    <property type="entry name" value="DUF8199"/>
    <property type="match status" value="1"/>
</dbReference>
<gene>
    <name evidence="1" type="ORF">ABXZ32_13815</name>
</gene>
<dbReference type="InterPro" id="IPR058512">
    <property type="entry name" value="DUF8199"/>
</dbReference>
<dbReference type="EMBL" id="JBEWYP010000009">
    <property type="protein sequence ID" value="MET7030480.1"/>
    <property type="molecule type" value="Genomic_DNA"/>
</dbReference>
<name>A0ABV2U154_9FLAO</name>
<reference evidence="1 2" key="1">
    <citation type="submission" date="2024-07" db="EMBL/GenBank/DDBJ databases">
        <title>The genome sequence of type strain Sediminicola luteus GDMCC 1.2596T.</title>
        <authorList>
            <person name="Liu Y."/>
        </authorList>
    </citation>
    <scope>NUCLEOTIDE SEQUENCE [LARGE SCALE GENOMIC DNA]</scope>
    <source>
        <strain evidence="1 2">GDMCC 1.2596</strain>
    </source>
</reference>
<dbReference type="InterPro" id="IPR058060">
    <property type="entry name" value="HYC_CC_PP"/>
</dbReference>
<organism evidence="1 2">
    <name type="scientific">Sediminicola luteus</name>
    <dbReference type="NCBI Taxonomy" id="319238"/>
    <lineage>
        <taxon>Bacteria</taxon>
        <taxon>Pseudomonadati</taxon>
        <taxon>Bacteroidota</taxon>
        <taxon>Flavobacteriia</taxon>
        <taxon>Flavobacteriales</taxon>
        <taxon>Flavobacteriaceae</taxon>
        <taxon>Sediminicola</taxon>
    </lineage>
</organism>
<proteinExistence type="predicted"/>
<evidence type="ECO:0000313" key="2">
    <source>
        <dbReference type="Proteomes" id="UP001549773"/>
    </source>
</evidence>
<sequence length="137" mass="15291">MKSIFQKVFSIAMALLLLVSTVSWTIGMHYCGKALVDIAFFEHAERCGMDQPSNKNSESVEWSIKSCCAYELAVIVGQDDLTTSQVECSIGQHYFFSPSKTDYTLFASSDAKLASYDIYVPPVLVRNVQVLNQVFII</sequence>